<dbReference type="InterPro" id="IPR045585">
    <property type="entry name" value="CdaA_N"/>
</dbReference>
<evidence type="ECO:0000256" key="8">
    <source>
        <dbReference type="ARBA" id="ARBA00022989"/>
    </source>
</evidence>
<evidence type="ECO:0000256" key="7">
    <source>
        <dbReference type="ARBA" id="ARBA00022840"/>
    </source>
</evidence>
<keyword evidence="5 10" id="KW-0548">Nucleotidyltransferase</keyword>
<keyword evidence="7 10" id="KW-0067">ATP-binding</keyword>
<keyword evidence="4 10" id="KW-0812">Transmembrane</keyword>
<evidence type="ECO:0000256" key="3">
    <source>
        <dbReference type="ARBA" id="ARBA00022679"/>
    </source>
</evidence>
<feature type="transmembrane region" description="Helical" evidence="10">
    <location>
        <begin position="12"/>
        <end position="32"/>
    </location>
</feature>
<comment type="function">
    <text evidence="10">Catalyzes the condensation of 2 ATP molecules into cyclic di-AMP (c-di-AMP), a second messenger used to regulate differing processes in different bacteria.</text>
</comment>
<keyword evidence="3 10" id="KW-0808">Transferase</keyword>
<evidence type="ECO:0000256" key="5">
    <source>
        <dbReference type="ARBA" id="ARBA00022695"/>
    </source>
</evidence>
<dbReference type="InterPro" id="IPR036888">
    <property type="entry name" value="DNA_integrity_DisA_N_sf"/>
</dbReference>
<comment type="catalytic activity">
    <reaction evidence="1 10">
        <text>2 ATP = 3',3'-c-di-AMP + 2 diphosphate</text>
        <dbReference type="Rhea" id="RHEA:35655"/>
        <dbReference type="ChEBI" id="CHEBI:30616"/>
        <dbReference type="ChEBI" id="CHEBI:33019"/>
        <dbReference type="ChEBI" id="CHEBI:71500"/>
        <dbReference type="EC" id="2.7.7.85"/>
    </reaction>
</comment>
<dbReference type="EC" id="2.7.7.85" evidence="10"/>
<comment type="caution">
    <text evidence="12">The sequence shown here is derived from an EMBL/GenBank/DDBJ whole genome shotgun (WGS) entry which is preliminary data.</text>
</comment>
<keyword evidence="9 10" id="KW-0472">Membrane</keyword>
<dbReference type="InterPro" id="IPR034701">
    <property type="entry name" value="CdaA"/>
</dbReference>
<name>A0A2J9PN89_9LACT</name>
<gene>
    <name evidence="10" type="primary">dacA</name>
    <name evidence="12" type="ORF">A6J77_004400</name>
</gene>
<accession>A0A2J9PN89</accession>
<dbReference type="AlphaFoldDB" id="A0A2J9PN89"/>
<evidence type="ECO:0000259" key="11">
    <source>
        <dbReference type="PROSITE" id="PS51794"/>
    </source>
</evidence>
<evidence type="ECO:0000256" key="10">
    <source>
        <dbReference type="HAMAP-Rule" id="MF_01499"/>
    </source>
</evidence>
<reference evidence="13" key="1">
    <citation type="submission" date="2017-12" db="EMBL/GenBank/DDBJ databases">
        <title>FDA dAtabase for Regulatory Grade micrObial Sequences (FDA-ARGOS): Supporting development and validation of Infectious Disease Dx tests.</title>
        <authorList>
            <person name="Hoffmann M."/>
            <person name="Allard M."/>
            <person name="Evans P."/>
            <person name="Brown E."/>
            <person name="Tallon L."/>
            <person name="Sadzewicz L."/>
            <person name="Sengamalay N."/>
            <person name="Ott S."/>
            <person name="Godinez A."/>
            <person name="Nagaraj S."/>
            <person name="Vavikolanu K."/>
            <person name="Aluvathingal J."/>
            <person name="Nadendla S."/>
            <person name="Sichtig H."/>
        </authorList>
    </citation>
    <scope>NUCLEOTIDE SEQUENCE [LARGE SCALE GENOMIC DNA]</scope>
    <source>
        <strain evidence="13">FDAARGOS_249</strain>
    </source>
</reference>
<comment type="caution">
    <text evidence="10">Lacks conserved residue(s) required for the propagation of feature annotation.</text>
</comment>
<dbReference type="PROSITE" id="PS51794">
    <property type="entry name" value="DAC"/>
    <property type="match status" value="1"/>
</dbReference>
<dbReference type="PIRSF" id="PIRSF004793">
    <property type="entry name" value="UCP004793"/>
    <property type="match status" value="1"/>
</dbReference>
<evidence type="ECO:0000256" key="9">
    <source>
        <dbReference type="ARBA" id="ARBA00023136"/>
    </source>
</evidence>
<proteinExistence type="inferred from homology"/>
<feature type="transmembrane region" description="Helical" evidence="10">
    <location>
        <begin position="44"/>
        <end position="65"/>
    </location>
</feature>
<dbReference type="Proteomes" id="UP000192813">
    <property type="component" value="Unassembled WGS sequence"/>
</dbReference>
<dbReference type="GO" id="GO:0006171">
    <property type="term" value="P:cAMP biosynthetic process"/>
    <property type="evidence" value="ECO:0007669"/>
    <property type="project" value="InterPro"/>
</dbReference>
<dbReference type="Pfam" id="PF19293">
    <property type="entry name" value="CdaA_N"/>
    <property type="match status" value="1"/>
</dbReference>
<evidence type="ECO:0000256" key="2">
    <source>
        <dbReference type="ARBA" id="ARBA00022475"/>
    </source>
</evidence>
<dbReference type="EMBL" id="NBTM02000001">
    <property type="protein sequence ID" value="PNL91501.1"/>
    <property type="molecule type" value="Genomic_DNA"/>
</dbReference>
<evidence type="ECO:0000313" key="13">
    <source>
        <dbReference type="Proteomes" id="UP000192813"/>
    </source>
</evidence>
<comment type="similarity">
    <text evidence="10">Belongs to the adenylate cyclase family. DacA/CdaA subfamily.</text>
</comment>
<dbReference type="SUPFAM" id="SSF143597">
    <property type="entry name" value="YojJ-like"/>
    <property type="match status" value="1"/>
</dbReference>
<dbReference type="GO" id="GO:0004016">
    <property type="term" value="F:adenylate cyclase activity"/>
    <property type="evidence" value="ECO:0007669"/>
    <property type="project" value="UniProtKB-UniRule"/>
</dbReference>
<dbReference type="HAMAP" id="MF_01499">
    <property type="entry name" value="DacA"/>
    <property type="match status" value="1"/>
</dbReference>
<dbReference type="Pfam" id="PF02457">
    <property type="entry name" value="DAC"/>
    <property type="match status" value="1"/>
</dbReference>
<sequence length="289" mass="32509">MEDRRMQIDWSGIISWTNVFNLIDILIVWLFIYQLLKILKNTKAFNILNGVFIFLLIKIISTLFQLKTVDWIMNNIIQWSVVGAIVIFQPEIRRGLDHLGQQFFAGKREAGARNPNEKMVRDLVEACEYMGKRRIGALISLQRSHPLNEYAATGIRLDSAISSQLLINIFIPNTPLHDGAVIIQDLEIASAASYLPLSENSEIPKELGTRHRAAVGLSEVTDAITIVVSEETGGVSITERGEITRDLSQDELYTILADNFINTTDEEANDNFLTNWFNQLTGGGKSDDQ</sequence>
<evidence type="ECO:0000313" key="12">
    <source>
        <dbReference type="EMBL" id="PNL91501.1"/>
    </source>
</evidence>
<comment type="subunit">
    <text evidence="10">Probably a homodimer.</text>
</comment>
<dbReference type="PANTHER" id="PTHR34185">
    <property type="entry name" value="DIADENYLATE CYCLASE"/>
    <property type="match status" value="1"/>
</dbReference>
<organism evidence="12 13">
    <name type="scientific">Aerococcus viridans</name>
    <dbReference type="NCBI Taxonomy" id="1377"/>
    <lineage>
        <taxon>Bacteria</taxon>
        <taxon>Bacillati</taxon>
        <taxon>Bacillota</taxon>
        <taxon>Bacilli</taxon>
        <taxon>Lactobacillales</taxon>
        <taxon>Aerococcaceae</taxon>
        <taxon>Aerococcus</taxon>
    </lineage>
</organism>
<dbReference type="Gene3D" id="3.40.1700.10">
    <property type="entry name" value="DNA integrity scanning protein, DisA, N-terminal domain"/>
    <property type="match status" value="1"/>
</dbReference>
<keyword evidence="6 10" id="KW-0547">Nucleotide-binding</keyword>
<dbReference type="GO" id="GO:0005524">
    <property type="term" value="F:ATP binding"/>
    <property type="evidence" value="ECO:0007669"/>
    <property type="project" value="UniProtKB-UniRule"/>
</dbReference>
<dbReference type="FunFam" id="3.40.1700.10:FF:000002">
    <property type="entry name" value="Diadenylate cyclase"/>
    <property type="match status" value="1"/>
</dbReference>
<evidence type="ECO:0000256" key="4">
    <source>
        <dbReference type="ARBA" id="ARBA00022692"/>
    </source>
</evidence>
<dbReference type="InterPro" id="IPR050338">
    <property type="entry name" value="DisA"/>
</dbReference>
<dbReference type="NCBIfam" id="TIGR00159">
    <property type="entry name" value="diadenylate cyclase CdaA"/>
    <property type="match status" value="1"/>
</dbReference>
<evidence type="ECO:0000256" key="6">
    <source>
        <dbReference type="ARBA" id="ARBA00022741"/>
    </source>
</evidence>
<evidence type="ECO:0000256" key="1">
    <source>
        <dbReference type="ARBA" id="ARBA00000877"/>
    </source>
</evidence>
<keyword evidence="8 10" id="KW-1133">Transmembrane helix</keyword>
<dbReference type="InterPro" id="IPR014046">
    <property type="entry name" value="C-di-AMP_synthase"/>
</dbReference>
<dbReference type="InterPro" id="IPR003390">
    <property type="entry name" value="DNA_integrity_scan_DisA_N"/>
</dbReference>
<feature type="domain" description="DAC" evidence="11">
    <location>
        <begin position="89"/>
        <end position="249"/>
    </location>
</feature>
<dbReference type="PANTHER" id="PTHR34185:SF1">
    <property type="entry name" value="DIADENYLATE CYCLASE"/>
    <property type="match status" value="1"/>
</dbReference>
<protein>
    <recommendedName>
        <fullName evidence="10">Diadenylate cyclase</fullName>
        <shortName evidence="10">DAC</shortName>
        <ecNumber evidence="10">2.7.7.85</ecNumber>
    </recommendedName>
    <alternativeName>
        <fullName evidence="10">Cyclic-di-AMP synthase</fullName>
        <shortName evidence="10">c-di-AMP synthase</shortName>
    </alternativeName>
</protein>
<dbReference type="GO" id="GO:0106408">
    <property type="term" value="F:diadenylate cyclase activity"/>
    <property type="evidence" value="ECO:0007669"/>
    <property type="project" value="UniProtKB-EC"/>
</dbReference>
<keyword evidence="2 10" id="KW-1003">Cell membrane</keyword>